<dbReference type="PIRSF" id="PIRSF000126">
    <property type="entry name" value="11-beta-HSD1"/>
    <property type="match status" value="1"/>
</dbReference>
<name>A0A2H6LGY2_9NOSO</name>
<evidence type="ECO:0000313" key="4">
    <source>
        <dbReference type="EMBL" id="GBE92406.1"/>
    </source>
</evidence>
<dbReference type="PRINTS" id="PR00080">
    <property type="entry name" value="SDRFAMILY"/>
</dbReference>
<dbReference type="PROSITE" id="PS00061">
    <property type="entry name" value="ADH_SHORT"/>
    <property type="match status" value="1"/>
</dbReference>
<evidence type="ECO:0000256" key="2">
    <source>
        <dbReference type="ARBA" id="ARBA00023002"/>
    </source>
</evidence>
<evidence type="ECO:0000256" key="3">
    <source>
        <dbReference type="RuleBase" id="RU000363"/>
    </source>
</evidence>
<reference evidence="5" key="1">
    <citation type="journal article" date="2018" name="Genome Announc.">
        <title>Draft Genome Sequence of the Nitrogen-Fixing and Hormogonia-Inducing Cyanobacterium Nostoc cycadae Strain WK-1, Isolated from the Coralloid Roots of Cycas revoluta.</title>
        <authorList>
            <person name="Kanesaki Y."/>
            <person name="Hirose M."/>
            <person name="Hirose Y."/>
            <person name="Fujisawa T."/>
            <person name="Nakamura Y."/>
            <person name="Watanabe S."/>
            <person name="Matsunaga S."/>
            <person name="Uchida H."/>
            <person name="Murakami A."/>
        </authorList>
    </citation>
    <scope>NUCLEOTIDE SEQUENCE [LARGE SCALE GENOMIC DNA]</scope>
    <source>
        <strain evidence="5">WK-1</strain>
    </source>
</reference>
<dbReference type="Gene3D" id="3.40.50.720">
    <property type="entry name" value="NAD(P)-binding Rossmann-like Domain"/>
    <property type="match status" value="1"/>
</dbReference>
<dbReference type="Proteomes" id="UP000236527">
    <property type="component" value="Unassembled WGS sequence"/>
</dbReference>
<gene>
    <name evidence="4" type="ORF">NCWK1_2161</name>
</gene>
<comment type="caution">
    <text evidence="4">The sequence shown here is derived from an EMBL/GenBank/DDBJ whole genome shotgun (WGS) entry which is preliminary data.</text>
</comment>
<sequence>MTGKLEGKVAIITGASAGIGEATAIALAAEGAQVVIAARRSDRLDTVAQKITENGGKVLPIVTDVTDEAQVKNLVDKAIAAWGRVDILVNNAGIAVIGEIDGGNTANWRRMIDINVLGVMYATHSVLPILKAQNSGHIVNISSVAGRTARAGIGIYNATKWGINGFSEALRQEVYQHNIRVTIIEPGLVDTEINDLIDDPIAKQRSEERRKTVTPLESEDIAAAIVYAVTQPPRVNVNEILIRPTQQGW</sequence>
<comment type="similarity">
    <text evidence="1 3">Belongs to the short-chain dehydrogenases/reductases (SDR) family.</text>
</comment>
<dbReference type="GO" id="GO:0016616">
    <property type="term" value="F:oxidoreductase activity, acting on the CH-OH group of donors, NAD or NADP as acceptor"/>
    <property type="evidence" value="ECO:0007669"/>
    <property type="project" value="UniProtKB-ARBA"/>
</dbReference>
<dbReference type="Pfam" id="PF00106">
    <property type="entry name" value="adh_short"/>
    <property type="match status" value="1"/>
</dbReference>
<dbReference type="InterPro" id="IPR020904">
    <property type="entry name" value="Sc_DH/Rdtase_CS"/>
</dbReference>
<accession>A0A2H6LGY2</accession>
<dbReference type="InterPro" id="IPR036291">
    <property type="entry name" value="NAD(P)-bd_dom_sf"/>
</dbReference>
<dbReference type="RefSeq" id="WP_103124782.1">
    <property type="nucleotide sequence ID" value="NZ_DF978427.1"/>
</dbReference>
<dbReference type="AlphaFoldDB" id="A0A2H6LGY2"/>
<dbReference type="PANTHER" id="PTHR43115:SF4">
    <property type="entry name" value="DEHYDROGENASE_REDUCTASE SDR FAMILY MEMBER 11"/>
    <property type="match status" value="1"/>
</dbReference>
<protein>
    <submittedName>
        <fullName evidence="4">Oxidoreductase</fullName>
    </submittedName>
</protein>
<proteinExistence type="inferred from homology"/>
<keyword evidence="2" id="KW-0560">Oxidoreductase</keyword>
<evidence type="ECO:0000256" key="1">
    <source>
        <dbReference type="ARBA" id="ARBA00006484"/>
    </source>
</evidence>
<keyword evidence="5" id="KW-1185">Reference proteome</keyword>
<dbReference type="SUPFAM" id="SSF51735">
    <property type="entry name" value="NAD(P)-binding Rossmann-fold domains"/>
    <property type="match status" value="1"/>
</dbReference>
<dbReference type="PANTHER" id="PTHR43115">
    <property type="entry name" value="DEHYDROGENASE/REDUCTASE SDR FAMILY MEMBER 11"/>
    <property type="match status" value="1"/>
</dbReference>
<dbReference type="PRINTS" id="PR00081">
    <property type="entry name" value="GDHRDH"/>
</dbReference>
<dbReference type="FunFam" id="3.40.50.720:FF:000047">
    <property type="entry name" value="NADP-dependent L-serine/L-allo-threonine dehydrogenase"/>
    <property type="match status" value="1"/>
</dbReference>
<evidence type="ECO:0000313" key="5">
    <source>
        <dbReference type="Proteomes" id="UP000236527"/>
    </source>
</evidence>
<dbReference type="EMBL" id="BDGE01000037">
    <property type="protein sequence ID" value="GBE92406.1"/>
    <property type="molecule type" value="Genomic_DNA"/>
</dbReference>
<dbReference type="InterPro" id="IPR002347">
    <property type="entry name" value="SDR_fam"/>
</dbReference>
<organism evidence="4 5">
    <name type="scientific">Nostoc cycadae WK-1</name>
    <dbReference type="NCBI Taxonomy" id="1861711"/>
    <lineage>
        <taxon>Bacteria</taxon>
        <taxon>Bacillati</taxon>
        <taxon>Cyanobacteriota</taxon>
        <taxon>Cyanophyceae</taxon>
        <taxon>Nostocales</taxon>
        <taxon>Nostocaceae</taxon>
        <taxon>Nostoc</taxon>
    </lineage>
</organism>